<keyword evidence="4 12" id="KW-0813">Transport</keyword>
<geneLocation type="mitochondrion" evidence="14"/>
<dbReference type="GO" id="GO:0015986">
    <property type="term" value="P:proton motive force-driven ATP synthesis"/>
    <property type="evidence" value="ECO:0007669"/>
    <property type="project" value="InterPro"/>
</dbReference>
<keyword evidence="7 12" id="KW-0375">Hydrogen ion transport</keyword>
<evidence type="ECO:0000256" key="8">
    <source>
        <dbReference type="ARBA" id="ARBA00022989"/>
    </source>
</evidence>
<evidence type="ECO:0000256" key="11">
    <source>
        <dbReference type="ARBA" id="ARBA00023136"/>
    </source>
</evidence>
<keyword evidence="11 13" id="KW-0472">Membrane</keyword>
<evidence type="ECO:0000313" key="14">
    <source>
        <dbReference type="EMBL" id="AML25675.1"/>
    </source>
</evidence>
<comment type="subcellular location">
    <subcellularLocation>
        <location evidence="1 12">Mitochondrion membrane</location>
        <topology evidence="1 12">Single-pass membrane protein</topology>
    </subcellularLocation>
</comment>
<evidence type="ECO:0000256" key="9">
    <source>
        <dbReference type="ARBA" id="ARBA00023065"/>
    </source>
</evidence>
<dbReference type="GO" id="GO:0031966">
    <property type="term" value="C:mitochondrial membrane"/>
    <property type="evidence" value="ECO:0007669"/>
    <property type="project" value="UniProtKB-SubCell"/>
</dbReference>
<evidence type="ECO:0000256" key="7">
    <source>
        <dbReference type="ARBA" id="ARBA00022781"/>
    </source>
</evidence>
<dbReference type="EMBL" id="KT696264">
    <property type="protein sequence ID" value="AML25675.1"/>
    <property type="molecule type" value="Genomic_DNA"/>
</dbReference>
<sequence length="51" mass="6273">MPQMAPMNWTLLMIYFLAIFISYNMVNYFIFKYPVKSSLKDKKETSINWKW</sequence>
<comment type="subunit">
    <text evidence="3">F-type ATPases have 2 components, CF(1) - the catalytic core - and CF(0) - the membrane proton channel.</text>
</comment>
<dbReference type="InterPro" id="IPR001421">
    <property type="entry name" value="ATP8_metazoa"/>
</dbReference>
<accession>A0A140EG54</accession>
<evidence type="ECO:0000256" key="13">
    <source>
        <dbReference type="SAM" id="Phobius"/>
    </source>
</evidence>
<protein>
    <recommendedName>
        <fullName evidence="12">ATP synthase complex subunit 8</fullName>
    </recommendedName>
</protein>
<name>A0A140EG54_9COLE</name>
<keyword evidence="9 12" id="KW-0406">Ion transport</keyword>
<dbReference type="GO" id="GO:0015078">
    <property type="term" value="F:proton transmembrane transporter activity"/>
    <property type="evidence" value="ECO:0007669"/>
    <property type="project" value="InterPro"/>
</dbReference>
<proteinExistence type="inferred from homology"/>
<evidence type="ECO:0000256" key="1">
    <source>
        <dbReference type="ARBA" id="ARBA00004304"/>
    </source>
</evidence>
<reference evidence="14" key="1">
    <citation type="submission" date="2015-09" db="EMBL/GenBank/DDBJ databases">
        <title>Capturing the unknown biodiversity of arthropods in tropical forests using metagenomics.</title>
        <authorList>
            <person name="Andujar C."/>
            <person name="Creedy T.J."/>
            <person name="Garner B."/>
            <person name="Canty R."/>
            <person name="Warner H.B."/>
            <person name="Lipecki J."/>
            <person name="Crampton-Platt A."/>
            <person name="Gabrielli M."/>
            <person name="Croydon-Veleslavov I.A."/>
            <person name="Lim J.L."/>
            <person name="Linard B."/>
            <person name="Vogler A."/>
        </authorList>
    </citation>
    <scope>NUCLEOTIDE SEQUENCE</scope>
</reference>
<feature type="transmembrane region" description="Helical" evidence="13">
    <location>
        <begin position="12"/>
        <end position="31"/>
    </location>
</feature>
<dbReference type="GO" id="GO:0045259">
    <property type="term" value="C:proton-transporting ATP synthase complex"/>
    <property type="evidence" value="ECO:0007669"/>
    <property type="project" value="UniProtKB-KW"/>
</dbReference>
<keyword evidence="6 12" id="KW-0812">Transmembrane</keyword>
<keyword evidence="8 13" id="KW-1133">Transmembrane helix</keyword>
<comment type="similarity">
    <text evidence="2 12">Belongs to the ATPase protein 8 family.</text>
</comment>
<dbReference type="Pfam" id="PF00895">
    <property type="entry name" value="ATP-synt_8"/>
    <property type="match status" value="1"/>
</dbReference>
<organism evidence="14">
    <name type="scientific">Histeridae sp. BMNH 1274739</name>
    <dbReference type="NCBI Taxonomy" id="1796508"/>
    <lineage>
        <taxon>Eukaryota</taxon>
        <taxon>Metazoa</taxon>
        <taxon>Ecdysozoa</taxon>
        <taxon>Arthropoda</taxon>
        <taxon>Hexapoda</taxon>
        <taxon>Insecta</taxon>
        <taxon>Pterygota</taxon>
        <taxon>Neoptera</taxon>
        <taxon>Endopterygota</taxon>
        <taxon>Coleoptera</taxon>
        <taxon>Polyphaga</taxon>
        <taxon>Staphyliniformia</taxon>
        <taxon>Histeridae</taxon>
    </lineage>
</organism>
<keyword evidence="10 12" id="KW-0496">Mitochondrion</keyword>
<evidence type="ECO:0000256" key="3">
    <source>
        <dbReference type="ARBA" id="ARBA00011291"/>
    </source>
</evidence>
<evidence type="ECO:0000256" key="10">
    <source>
        <dbReference type="ARBA" id="ARBA00023128"/>
    </source>
</evidence>
<evidence type="ECO:0000256" key="2">
    <source>
        <dbReference type="ARBA" id="ARBA00008892"/>
    </source>
</evidence>
<evidence type="ECO:0000256" key="4">
    <source>
        <dbReference type="ARBA" id="ARBA00022448"/>
    </source>
</evidence>
<evidence type="ECO:0000256" key="12">
    <source>
        <dbReference type="RuleBase" id="RU003661"/>
    </source>
</evidence>
<gene>
    <name evidence="14" type="primary">ATP8</name>
</gene>
<evidence type="ECO:0000256" key="6">
    <source>
        <dbReference type="ARBA" id="ARBA00022692"/>
    </source>
</evidence>
<evidence type="ECO:0000256" key="5">
    <source>
        <dbReference type="ARBA" id="ARBA00022547"/>
    </source>
</evidence>
<keyword evidence="5 12" id="KW-0138">CF(0)</keyword>
<dbReference type="AlphaFoldDB" id="A0A140EG54"/>